<name>A0A9W8NS25_9AGAR</name>
<evidence type="ECO:0000313" key="2">
    <source>
        <dbReference type="EMBL" id="KAJ3739734.1"/>
    </source>
</evidence>
<dbReference type="Proteomes" id="UP001163850">
    <property type="component" value="Unassembled WGS sequence"/>
</dbReference>
<dbReference type="Proteomes" id="UP001142393">
    <property type="component" value="Unassembled WGS sequence"/>
</dbReference>
<reference evidence="2" key="1">
    <citation type="submission" date="2022-08" db="EMBL/GenBank/DDBJ databases">
        <authorList>
            <consortium name="DOE Joint Genome Institute"/>
            <person name="Min B."/>
            <person name="Sierra-Patev S."/>
            <person name="Naranjo-Ortiz M."/>
            <person name="Looney B."/>
            <person name="Konkel Z."/>
            <person name="Slot J.C."/>
            <person name="Sakamoto Y."/>
            <person name="Steenwyk J.L."/>
            <person name="Rokas A."/>
            <person name="Carro J."/>
            <person name="Camarero S."/>
            <person name="Ferreira P."/>
            <person name="Molpeceres G."/>
            <person name="Ruiz-duenas F.J."/>
            <person name="Serrano A."/>
            <person name="Henrissat B."/>
            <person name="Drula E."/>
            <person name="Hughes K.W."/>
            <person name="Mata J.L."/>
            <person name="Ishikawa N.K."/>
            <person name="Vargas-Isla R."/>
            <person name="Ushijima S."/>
            <person name="Smith C.A."/>
            <person name="Ahrendt S."/>
            <person name="Andreopoulos W."/>
            <person name="He G."/>
            <person name="LaButti K."/>
            <person name="Lipzen A."/>
            <person name="Ng V."/>
            <person name="Riley R."/>
            <person name="Sandor L."/>
            <person name="Barry K."/>
            <person name="Martinez A.T."/>
            <person name="Xiao Y."/>
            <person name="Gibbons J.G."/>
            <person name="Terashima K."/>
            <person name="Hibbett D.S."/>
            <person name="Grigoriev I.V."/>
        </authorList>
    </citation>
    <scope>NUCLEOTIDE SEQUENCE</scope>
    <source>
        <strain evidence="2">TFB7810</strain>
    </source>
</reference>
<gene>
    <name evidence="2" type="ORF">DFH05DRAFT_493943</name>
    <name evidence="3" type="ORF">F5890DRAFT_1501692</name>
</gene>
<evidence type="ECO:0000313" key="4">
    <source>
        <dbReference type="Proteomes" id="UP001142393"/>
    </source>
</evidence>
<feature type="region of interest" description="Disordered" evidence="1">
    <location>
        <begin position="1"/>
        <end position="33"/>
    </location>
</feature>
<evidence type="ECO:0000313" key="3">
    <source>
        <dbReference type="EMBL" id="KAJ3986798.1"/>
    </source>
</evidence>
<dbReference type="AlphaFoldDB" id="A0A9W8NS25"/>
<evidence type="ECO:0000256" key="1">
    <source>
        <dbReference type="SAM" id="MobiDB-lite"/>
    </source>
</evidence>
<sequence>MARRAATSSSAAAPAPSFLSKSQAGRRGQLTDPNESAFSRFLREEIFAPEKLPGNISLLTGVGLFVGGVLAVRSWGDLLIPA</sequence>
<dbReference type="EMBL" id="JANVFU010000017">
    <property type="protein sequence ID" value="KAJ3739734.1"/>
    <property type="molecule type" value="Genomic_DNA"/>
</dbReference>
<protein>
    <submittedName>
        <fullName evidence="2">Uncharacterized protein</fullName>
    </submittedName>
</protein>
<feature type="compositionally biased region" description="Low complexity" evidence="1">
    <location>
        <begin position="1"/>
        <end position="17"/>
    </location>
</feature>
<accession>A0AA38Q4M2</accession>
<proteinExistence type="predicted"/>
<organism evidence="2 4">
    <name type="scientific">Lentinula detonsa</name>
    <dbReference type="NCBI Taxonomy" id="2804962"/>
    <lineage>
        <taxon>Eukaryota</taxon>
        <taxon>Fungi</taxon>
        <taxon>Dikarya</taxon>
        <taxon>Basidiomycota</taxon>
        <taxon>Agaricomycotina</taxon>
        <taxon>Agaricomycetes</taxon>
        <taxon>Agaricomycetidae</taxon>
        <taxon>Agaricales</taxon>
        <taxon>Marasmiineae</taxon>
        <taxon>Omphalotaceae</taxon>
        <taxon>Lentinula</taxon>
    </lineage>
</organism>
<accession>A0A9W8NS25</accession>
<reference evidence="3" key="2">
    <citation type="submission" date="2022-08" db="EMBL/GenBank/DDBJ databases">
        <authorList>
            <consortium name="DOE Joint Genome Institute"/>
            <person name="Min B."/>
            <person name="Riley R."/>
            <person name="Sierra-Patev S."/>
            <person name="Naranjo-Ortiz M."/>
            <person name="Looney B."/>
            <person name="Konkel Z."/>
            <person name="Slot J.C."/>
            <person name="Sakamoto Y."/>
            <person name="Steenwyk J.L."/>
            <person name="Rokas A."/>
            <person name="Carro J."/>
            <person name="Camarero S."/>
            <person name="Ferreira P."/>
            <person name="Molpeceres G."/>
            <person name="Ruiz-Duenas F.J."/>
            <person name="Serrano A."/>
            <person name="Henrissat B."/>
            <person name="Drula E."/>
            <person name="Hughes K.W."/>
            <person name="Mata J.L."/>
            <person name="Ishikawa N.K."/>
            <person name="Vargas-Isla R."/>
            <person name="Ushijima S."/>
            <person name="Smith C.A."/>
            <person name="Ahrendt S."/>
            <person name="Andreopoulos W."/>
            <person name="He G."/>
            <person name="Labutti K."/>
            <person name="Lipzen A."/>
            <person name="Ng V."/>
            <person name="Sandor L."/>
            <person name="Barry K."/>
            <person name="Martinez A.T."/>
            <person name="Xiao Y."/>
            <person name="Gibbons J.G."/>
            <person name="Terashima K."/>
            <person name="Hibbett D.S."/>
            <person name="Grigoriev I.V."/>
        </authorList>
    </citation>
    <scope>NUCLEOTIDE SEQUENCE</scope>
    <source>
        <strain evidence="3">TFB7829</strain>
    </source>
</reference>
<dbReference type="EMBL" id="MU801934">
    <property type="protein sequence ID" value="KAJ3986798.1"/>
    <property type="molecule type" value="Genomic_DNA"/>
</dbReference>
<comment type="caution">
    <text evidence="2">The sequence shown here is derived from an EMBL/GenBank/DDBJ whole genome shotgun (WGS) entry which is preliminary data.</text>
</comment>
<keyword evidence="4" id="KW-1185">Reference proteome</keyword>
<reference evidence="2 4" key="3">
    <citation type="journal article" date="2023" name="Proc. Natl. Acad. Sci. U.S.A.">
        <title>A global phylogenomic analysis of the shiitake genus Lentinula.</title>
        <authorList>
            <person name="Sierra-Patev S."/>
            <person name="Min B."/>
            <person name="Naranjo-Ortiz M."/>
            <person name="Looney B."/>
            <person name="Konkel Z."/>
            <person name="Slot J.C."/>
            <person name="Sakamoto Y."/>
            <person name="Steenwyk J.L."/>
            <person name="Rokas A."/>
            <person name="Carro J."/>
            <person name="Camarero S."/>
            <person name="Ferreira P."/>
            <person name="Molpeceres G."/>
            <person name="Ruiz-Duenas F.J."/>
            <person name="Serrano A."/>
            <person name="Henrissat B."/>
            <person name="Drula E."/>
            <person name="Hughes K.W."/>
            <person name="Mata J.L."/>
            <person name="Ishikawa N.K."/>
            <person name="Vargas-Isla R."/>
            <person name="Ushijima S."/>
            <person name="Smith C.A."/>
            <person name="Donoghue J."/>
            <person name="Ahrendt S."/>
            <person name="Andreopoulos W."/>
            <person name="He G."/>
            <person name="LaButti K."/>
            <person name="Lipzen A."/>
            <person name="Ng V."/>
            <person name="Riley R."/>
            <person name="Sandor L."/>
            <person name="Barry K."/>
            <person name="Martinez A.T."/>
            <person name="Xiao Y."/>
            <person name="Gibbons J.G."/>
            <person name="Terashima K."/>
            <person name="Grigoriev I.V."/>
            <person name="Hibbett D."/>
        </authorList>
    </citation>
    <scope>NUCLEOTIDE SEQUENCE [LARGE SCALE GENOMIC DNA]</scope>
    <source>
        <strain evidence="2 4">TFB7810</strain>
    </source>
</reference>